<feature type="domain" description="VWFA" evidence="13">
    <location>
        <begin position="204"/>
        <end position="405"/>
    </location>
</feature>
<keyword evidence="11" id="KW-0732">Signal</keyword>
<evidence type="ECO:0000256" key="8">
    <source>
        <dbReference type="ARBA" id="ARBA00048679"/>
    </source>
</evidence>
<name>A0ABD3GW97_9MARC</name>
<accession>A0ABD3GW97</accession>
<dbReference type="PROSITE" id="PS00107">
    <property type="entry name" value="PROTEIN_KINASE_ATP"/>
    <property type="match status" value="1"/>
</dbReference>
<keyword evidence="5" id="KW-0418">Kinase</keyword>
<comment type="catalytic activity">
    <reaction evidence="8">
        <text>L-seryl-[protein] + ATP = O-phospho-L-seryl-[protein] + ADP + H(+)</text>
        <dbReference type="Rhea" id="RHEA:17989"/>
        <dbReference type="Rhea" id="RHEA-COMP:9863"/>
        <dbReference type="Rhea" id="RHEA-COMP:11604"/>
        <dbReference type="ChEBI" id="CHEBI:15378"/>
        <dbReference type="ChEBI" id="CHEBI:29999"/>
        <dbReference type="ChEBI" id="CHEBI:30616"/>
        <dbReference type="ChEBI" id="CHEBI:83421"/>
        <dbReference type="ChEBI" id="CHEBI:456216"/>
        <dbReference type="EC" id="2.7.11.1"/>
    </reaction>
</comment>
<dbReference type="InterPro" id="IPR000719">
    <property type="entry name" value="Prot_kinase_dom"/>
</dbReference>
<keyword evidence="2" id="KW-0723">Serine/threonine-protein kinase</keyword>
<feature type="signal peptide" evidence="11">
    <location>
        <begin position="1"/>
        <end position="24"/>
    </location>
</feature>
<dbReference type="InterPro" id="IPR008271">
    <property type="entry name" value="Ser/Thr_kinase_AS"/>
</dbReference>
<evidence type="ECO:0000256" key="9">
    <source>
        <dbReference type="PROSITE-ProRule" id="PRU10141"/>
    </source>
</evidence>
<dbReference type="GO" id="GO:0005524">
    <property type="term" value="F:ATP binding"/>
    <property type="evidence" value="ECO:0007669"/>
    <property type="project" value="UniProtKB-UniRule"/>
</dbReference>
<dbReference type="PROSITE" id="PS50234">
    <property type="entry name" value="VWFA"/>
    <property type="match status" value="1"/>
</dbReference>
<dbReference type="SUPFAM" id="SSF53300">
    <property type="entry name" value="vWA-like"/>
    <property type="match status" value="1"/>
</dbReference>
<dbReference type="EC" id="2.7.11.1" evidence="1"/>
<dbReference type="CDD" id="cd00198">
    <property type="entry name" value="vWFA"/>
    <property type="match status" value="1"/>
</dbReference>
<dbReference type="PROSITE" id="PS50011">
    <property type="entry name" value="PROTEIN_KINASE_DOM"/>
    <property type="match status" value="1"/>
</dbReference>
<dbReference type="PROSITE" id="PS00108">
    <property type="entry name" value="PROTEIN_KINASE_ST"/>
    <property type="match status" value="1"/>
</dbReference>
<keyword evidence="10" id="KW-0472">Membrane</keyword>
<dbReference type="FunFam" id="1.10.510.10:FF:001023">
    <property type="entry name" value="Os07g0541700 protein"/>
    <property type="match status" value="1"/>
</dbReference>
<dbReference type="InterPro" id="IPR002035">
    <property type="entry name" value="VWF_A"/>
</dbReference>
<evidence type="ECO:0000313" key="15">
    <source>
        <dbReference type="Proteomes" id="UP001633002"/>
    </source>
</evidence>
<dbReference type="PANTHER" id="PTHR47973">
    <property type="entry name" value="CYSTEINE-RICH RECEPTOR-LIKE PROTEIN KINASE 3"/>
    <property type="match status" value="1"/>
</dbReference>
<evidence type="ECO:0000256" key="3">
    <source>
        <dbReference type="ARBA" id="ARBA00022679"/>
    </source>
</evidence>
<dbReference type="Gene3D" id="3.30.200.20">
    <property type="entry name" value="Phosphorylase Kinase, domain 1"/>
    <property type="match status" value="1"/>
</dbReference>
<dbReference type="SUPFAM" id="SSF56112">
    <property type="entry name" value="Protein kinase-like (PK-like)"/>
    <property type="match status" value="1"/>
</dbReference>
<dbReference type="Proteomes" id="UP001633002">
    <property type="component" value="Unassembled WGS sequence"/>
</dbReference>
<keyword evidence="4 9" id="KW-0547">Nucleotide-binding</keyword>
<evidence type="ECO:0000256" key="10">
    <source>
        <dbReference type="SAM" id="Phobius"/>
    </source>
</evidence>
<feature type="domain" description="Protein kinase" evidence="12">
    <location>
        <begin position="589"/>
        <end position="865"/>
    </location>
</feature>
<evidence type="ECO:0000313" key="14">
    <source>
        <dbReference type="EMBL" id="KAL3683213.1"/>
    </source>
</evidence>
<dbReference type="Gene3D" id="1.10.510.10">
    <property type="entry name" value="Transferase(Phosphotransferase) domain 1"/>
    <property type="match status" value="1"/>
</dbReference>
<evidence type="ECO:0000256" key="1">
    <source>
        <dbReference type="ARBA" id="ARBA00012513"/>
    </source>
</evidence>
<feature type="binding site" evidence="9">
    <location>
        <position position="618"/>
    </location>
    <ligand>
        <name>ATP</name>
        <dbReference type="ChEBI" id="CHEBI:30616"/>
    </ligand>
</feature>
<organism evidence="14 15">
    <name type="scientific">Riccia sorocarpa</name>
    <dbReference type="NCBI Taxonomy" id="122646"/>
    <lineage>
        <taxon>Eukaryota</taxon>
        <taxon>Viridiplantae</taxon>
        <taxon>Streptophyta</taxon>
        <taxon>Embryophyta</taxon>
        <taxon>Marchantiophyta</taxon>
        <taxon>Marchantiopsida</taxon>
        <taxon>Marchantiidae</taxon>
        <taxon>Marchantiales</taxon>
        <taxon>Ricciaceae</taxon>
        <taxon>Riccia</taxon>
    </lineage>
</organism>
<evidence type="ECO:0000256" key="7">
    <source>
        <dbReference type="ARBA" id="ARBA00047899"/>
    </source>
</evidence>
<dbReference type="Pfam" id="PF00069">
    <property type="entry name" value="Pkinase"/>
    <property type="match status" value="1"/>
</dbReference>
<sequence>MRLQEALLVSVVLSGIFFYPLVQGDRGSDFLDYKEKQVQLIGEQARANHEQKCELVSSCSEPTQCSRGGCSPRKEDKLSCAAMVENNKCFENSTCDNIRVNYDRSYVRYPKYDYDKSSSSGADMPGEVRDSICSQRKLDQRFGELLAEQRAVNQNTSEDYYFNFYFGSVDGAMRFYPGLEVKDCNRFDPRLRPWYLGAISVVKEVVVLLDKGESMSKTIGAVISATAGEIADILTQQFLLTLTQGDNATVITFDSTGADRLVDFVVPDTGLNVSDPDFTSMYNMVNETRTVNSGKSNYTAALREGVSTFTSNSDDLKIILLFTDGQGTVPTGSQLATIVQELEDRSIRLFIYEISDARNSTLGPVACQSKQGYHVDLETLRVLQNPLYSLNSYFTFLARSNIQTIGSNRPYWQPVYVDYGNLGSIVTVAYPVMSSDDRLIGVAAIDMQTAGLDPILKNQIENNLSERRKPIPQNSLGAPFTNCSVGPGNDGDCQNQFLQPICQRTDQKSSYKDLLCCGKCSIPKKSNTRTTLLASLLSVAAVLVFTGGLGTILYFRCRRNGPAAQPPIVDIVKVPKFSYEQLYLATDRFSESNRVGQGTFGTVYRGTLDDGKKVAVKKLNFRPDPELKNFEAEIRVLATANHNNLLALKGYCVDKEYMLVYEFLENGDLDQWLFQKSLSGQVLNWSQRVAVAKGTAKGLAYLHEELQNDQTVCHSDIKPANILLDKDFNPKVADFGMAKLYGRGDNLISVEGGTFGYMAPEILEGASADTKADVYSYGMVLLEMVTGRRISECKSQNLRHWANMQVVEGRESNTIDPLLKGLDEDDLAAARNLLNIAICCTMRDPDGRPDMSLVVKMIEGFHPVPFNFSDEGSYRSGTSNEFAGLTGESIQWDGSWTMSQVFNRIHSEKAQTKGEV</sequence>
<dbReference type="InterPro" id="IPR036465">
    <property type="entry name" value="vWFA_dom_sf"/>
</dbReference>
<evidence type="ECO:0000256" key="5">
    <source>
        <dbReference type="ARBA" id="ARBA00022777"/>
    </source>
</evidence>
<dbReference type="Gene3D" id="3.40.50.410">
    <property type="entry name" value="von Willebrand factor, type A domain"/>
    <property type="match status" value="1"/>
</dbReference>
<evidence type="ECO:0000259" key="13">
    <source>
        <dbReference type="PROSITE" id="PS50234"/>
    </source>
</evidence>
<dbReference type="GO" id="GO:0004674">
    <property type="term" value="F:protein serine/threonine kinase activity"/>
    <property type="evidence" value="ECO:0007669"/>
    <property type="project" value="UniProtKB-KW"/>
</dbReference>
<comment type="catalytic activity">
    <reaction evidence="7">
        <text>L-threonyl-[protein] + ATP = O-phospho-L-threonyl-[protein] + ADP + H(+)</text>
        <dbReference type="Rhea" id="RHEA:46608"/>
        <dbReference type="Rhea" id="RHEA-COMP:11060"/>
        <dbReference type="Rhea" id="RHEA-COMP:11605"/>
        <dbReference type="ChEBI" id="CHEBI:15378"/>
        <dbReference type="ChEBI" id="CHEBI:30013"/>
        <dbReference type="ChEBI" id="CHEBI:30616"/>
        <dbReference type="ChEBI" id="CHEBI:61977"/>
        <dbReference type="ChEBI" id="CHEBI:456216"/>
        <dbReference type="EC" id="2.7.11.1"/>
    </reaction>
</comment>
<protein>
    <recommendedName>
        <fullName evidence="1">non-specific serine/threonine protein kinase</fullName>
        <ecNumber evidence="1">2.7.11.1</ecNumber>
    </recommendedName>
</protein>
<dbReference type="InterPro" id="IPR011009">
    <property type="entry name" value="Kinase-like_dom_sf"/>
</dbReference>
<gene>
    <name evidence="14" type="ORF">R1sor_001235</name>
</gene>
<evidence type="ECO:0000256" key="6">
    <source>
        <dbReference type="ARBA" id="ARBA00022840"/>
    </source>
</evidence>
<proteinExistence type="predicted"/>
<feature type="transmembrane region" description="Helical" evidence="10">
    <location>
        <begin position="532"/>
        <end position="555"/>
    </location>
</feature>
<evidence type="ECO:0000259" key="12">
    <source>
        <dbReference type="PROSITE" id="PS50011"/>
    </source>
</evidence>
<dbReference type="SMART" id="SM00220">
    <property type="entry name" value="S_TKc"/>
    <property type="match status" value="1"/>
</dbReference>
<keyword evidence="10" id="KW-1133">Transmembrane helix</keyword>
<keyword evidence="10" id="KW-0812">Transmembrane</keyword>
<dbReference type="InterPro" id="IPR052059">
    <property type="entry name" value="CR_Ser/Thr_kinase"/>
</dbReference>
<dbReference type="Pfam" id="PF00092">
    <property type="entry name" value="VWA"/>
    <property type="match status" value="1"/>
</dbReference>
<keyword evidence="15" id="KW-1185">Reference proteome</keyword>
<comment type="caution">
    <text evidence="14">The sequence shown here is derived from an EMBL/GenBank/DDBJ whole genome shotgun (WGS) entry which is preliminary data.</text>
</comment>
<keyword evidence="3" id="KW-0808">Transferase</keyword>
<evidence type="ECO:0000256" key="11">
    <source>
        <dbReference type="SAM" id="SignalP"/>
    </source>
</evidence>
<evidence type="ECO:0000256" key="4">
    <source>
        <dbReference type="ARBA" id="ARBA00022741"/>
    </source>
</evidence>
<dbReference type="InterPro" id="IPR017441">
    <property type="entry name" value="Protein_kinase_ATP_BS"/>
</dbReference>
<evidence type="ECO:0000256" key="2">
    <source>
        <dbReference type="ARBA" id="ARBA00022527"/>
    </source>
</evidence>
<reference evidence="14 15" key="1">
    <citation type="submission" date="2024-09" db="EMBL/GenBank/DDBJ databases">
        <title>Chromosome-scale assembly of Riccia sorocarpa.</title>
        <authorList>
            <person name="Paukszto L."/>
        </authorList>
    </citation>
    <scope>NUCLEOTIDE SEQUENCE [LARGE SCALE GENOMIC DNA]</scope>
    <source>
        <strain evidence="14">LP-2024</strain>
        <tissue evidence="14">Aerial parts of the thallus</tissue>
    </source>
</reference>
<dbReference type="AlphaFoldDB" id="A0ABD3GW97"/>
<feature type="chain" id="PRO_5044884526" description="non-specific serine/threonine protein kinase" evidence="11">
    <location>
        <begin position="25"/>
        <end position="916"/>
    </location>
</feature>
<dbReference type="EMBL" id="JBJQOH010000006">
    <property type="protein sequence ID" value="KAL3683213.1"/>
    <property type="molecule type" value="Genomic_DNA"/>
</dbReference>
<dbReference type="Gene3D" id="3.30.450.20">
    <property type="entry name" value="PAS domain"/>
    <property type="match status" value="1"/>
</dbReference>
<dbReference type="SMART" id="SM00327">
    <property type="entry name" value="VWA"/>
    <property type="match status" value="1"/>
</dbReference>
<keyword evidence="6 9" id="KW-0067">ATP-binding</keyword>